<evidence type="ECO:0000313" key="2">
    <source>
        <dbReference type="EMBL" id="KAH7121143.1"/>
    </source>
</evidence>
<comment type="caution">
    <text evidence="2">The sequence shown here is derived from an EMBL/GenBank/DDBJ whole genome shotgun (WGS) entry which is preliminary data.</text>
</comment>
<evidence type="ECO:0000313" key="3">
    <source>
        <dbReference type="Proteomes" id="UP000700596"/>
    </source>
</evidence>
<dbReference type="Pfam" id="PF00856">
    <property type="entry name" value="SET"/>
    <property type="match status" value="1"/>
</dbReference>
<dbReference type="PANTHER" id="PTHR12197">
    <property type="entry name" value="HISTONE-LYSINE N-METHYLTRANSFERASE SMYD"/>
    <property type="match status" value="1"/>
</dbReference>
<dbReference type="SUPFAM" id="SSF82199">
    <property type="entry name" value="SET domain"/>
    <property type="match status" value="1"/>
</dbReference>
<name>A0A9P9IGI7_9PLEO</name>
<dbReference type="CDD" id="cd20071">
    <property type="entry name" value="SET_SMYD"/>
    <property type="match status" value="1"/>
</dbReference>
<proteinExistence type="predicted"/>
<evidence type="ECO:0000259" key="1">
    <source>
        <dbReference type="PROSITE" id="PS50280"/>
    </source>
</evidence>
<organism evidence="2 3">
    <name type="scientific">Dendryphion nanum</name>
    <dbReference type="NCBI Taxonomy" id="256645"/>
    <lineage>
        <taxon>Eukaryota</taxon>
        <taxon>Fungi</taxon>
        <taxon>Dikarya</taxon>
        <taxon>Ascomycota</taxon>
        <taxon>Pezizomycotina</taxon>
        <taxon>Dothideomycetes</taxon>
        <taxon>Pleosporomycetidae</taxon>
        <taxon>Pleosporales</taxon>
        <taxon>Torulaceae</taxon>
        <taxon>Dendryphion</taxon>
    </lineage>
</organism>
<dbReference type="InterPro" id="IPR001214">
    <property type="entry name" value="SET_dom"/>
</dbReference>
<accession>A0A9P9IGI7</accession>
<dbReference type="AlphaFoldDB" id="A0A9P9IGI7"/>
<gene>
    <name evidence="2" type="ORF">B0J11DRAFT_58093</name>
</gene>
<dbReference type="GO" id="GO:0005634">
    <property type="term" value="C:nucleus"/>
    <property type="evidence" value="ECO:0007669"/>
    <property type="project" value="TreeGrafter"/>
</dbReference>
<dbReference type="InterPro" id="IPR050869">
    <property type="entry name" value="H3K4_H4K5_MeTrfase"/>
</dbReference>
<feature type="domain" description="SET" evidence="1">
    <location>
        <begin position="10"/>
        <end position="322"/>
    </location>
</feature>
<reference evidence="2" key="1">
    <citation type="journal article" date="2021" name="Nat. Commun.">
        <title>Genetic determinants of endophytism in the Arabidopsis root mycobiome.</title>
        <authorList>
            <person name="Mesny F."/>
            <person name="Miyauchi S."/>
            <person name="Thiergart T."/>
            <person name="Pickel B."/>
            <person name="Atanasova L."/>
            <person name="Karlsson M."/>
            <person name="Huettel B."/>
            <person name="Barry K.W."/>
            <person name="Haridas S."/>
            <person name="Chen C."/>
            <person name="Bauer D."/>
            <person name="Andreopoulos W."/>
            <person name="Pangilinan J."/>
            <person name="LaButti K."/>
            <person name="Riley R."/>
            <person name="Lipzen A."/>
            <person name="Clum A."/>
            <person name="Drula E."/>
            <person name="Henrissat B."/>
            <person name="Kohler A."/>
            <person name="Grigoriev I.V."/>
            <person name="Martin F.M."/>
            <person name="Hacquard S."/>
        </authorList>
    </citation>
    <scope>NUCLEOTIDE SEQUENCE</scope>
    <source>
        <strain evidence="2">MPI-CAGE-CH-0243</strain>
    </source>
</reference>
<dbReference type="Gene3D" id="2.170.270.10">
    <property type="entry name" value="SET domain"/>
    <property type="match status" value="1"/>
</dbReference>
<dbReference type="InterPro" id="IPR046341">
    <property type="entry name" value="SET_dom_sf"/>
</dbReference>
<dbReference type="Proteomes" id="UP000700596">
    <property type="component" value="Unassembled WGS sequence"/>
</dbReference>
<sequence length="354" mass="40094">MHLPGAPVTTLFGIRDTPTAGRAVFATRDIPADTVIWRSSDLTLSVLLREYRREVCGQCFSYEHGRGLSLRDKDVGFAFCSESCRNEWKANNGDIGVETWTAVEKLVKGRSKEDSEMVEINQPRPKPEEITEAWENVATQAALIRVARQGVENKNLNGEPDPAVMVTKQHKKAIQKALLQPISPDIMSFCVSGILWNYQKPEAWDNVLALAADKTPYHNADDLLAFTRTYLHLLCIVPLPLLDIVTPETLYLLSSRDSHNAFGIRSLEDDGSEFFGYGCWPAASYFNHSCRPNIEKKRIGRDWEFRLGVDVEKGQELCITYLSSEERRLARGKRMQILRKSWGFDCMCEGCEEK</sequence>
<dbReference type="PROSITE" id="PS50280">
    <property type="entry name" value="SET"/>
    <property type="match status" value="1"/>
</dbReference>
<dbReference type="PANTHER" id="PTHR12197:SF294">
    <property type="entry name" value="POTENTIAL PROTEIN LYSINE METHYLTRANSFERASE SET6"/>
    <property type="match status" value="1"/>
</dbReference>
<dbReference type="OrthoDB" id="1028014at2759"/>
<protein>
    <recommendedName>
        <fullName evidence="1">SET domain-containing protein</fullName>
    </recommendedName>
</protein>
<dbReference type="EMBL" id="JAGMWT010000010">
    <property type="protein sequence ID" value="KAH7121143.1"/>
    <property type="molecule type" value="Genomic_DNA"/>
</dbReference>
<keyword evidence="3" id="KW-1185">Reference proteome</keyword>